<dbReference type="EMBL" id="JAODUO010000533">
    <property type="protein sequence ID" value="KAK2178680.1"/>
    <property type="molecule type" value="Genomic_DNA"/>
</dbReference>
<sequence length="120" mass="13937">MHEIVQRPIFTGICLVLGGQEFNFHEQSKAICWQLLLLDISTQTPKAVIHYAVSVHNTNIVQLGMYFKGLLMYKSRFTHVWRRDSSGTLMEYTGKHYPRLELHIHSKILALVFLVNTMHV</sequence>
<comment type="caution">
    <text evidence="1">The sequence shown here is derived from an EMBL/GenBank/DDBJ whole genome shotgun (WGS) entry which is preliminary data.</text>
</comment>
<evidence type="ECO:0000313" key="2">
    <source>
        <dbReference type="Proteomes" id="UP001209878"/>
    </source>
</evidence>
<protein>
    <submittedName>
        <fullName evidence="1">Uncharacterized protein</fullName>
    </submittedName>
</protein>
<dbReference type="Proteomes" id="UP001209878">
    <property type="component" value="Unassembled WGS sequence"/>
</dbReference>
<gene>
    <name evidence="1" type="ORF">NP493_531g03020</name>
</gene>
<reference evidence="1" key="1">
    <citation type="journal article" date="2023" name="Mol. Biol. Evol.">
        <title>Third-Generation Sequencing Reveals the Adaptive Role of the Epigenome in Three Deep-Sea Polychaetes.</title>
        <authorList>
            <person name="Perez M."/>
            <person name="Aroh O."/>
            <person name="Sun Y."/>
            <person name="Lan Y."/>
            <person name="Juniper S.K."/>
            <person name="Young C.R."/>
            <person name="Angers B."/>
            <person name="Qian P.Y."/>
        </authorList>
    </citation>
    <scope>NUCLEOTIDE SEQUENCE</scope>
    <source>
        <strain evidence="1">R07B-5</strain>
    </source>
</reference>
<keyword evidence="2" id="KW-1185">Reference proteome</keyword>
<dbReference type="AlphaFoldDB" id="A0AAD9KXF9"/>
<organism evidence="1 2">
    <name type="scientific">Ridgeia piscesae</name>
    <name type="common">Tubeworm</name>
    <dbReference type="NCBI Taxonomy" id="27915"/>
    <lineage>
        <taxon>Eukaryota</taxon>
        <taxon>Metazoa</taxon>
        <taxon>Spiralia</taxon>
        <taxon>Lophotrochozoa</taxon>
        <taxon>Annelida</taxon>
        <taxon>Polychaeta</taxon>
        <taxon>Sedentaria</taxon>
        <taxon>Canalipalpata</taxon>
        <taxon>Sabellida</taxon>
        <taxon>Siboglinidae</taxon>
        <taxon>Ridgeia</taxon>
    </lineage>
</organism>
<evidence type="ECO:0000313" key="1">
    <source>
        <dbReference type="EMBL" id="KAK2178680.1"/>
    </source>
</evidence>
<name>A0AAD9KXF9_RIDPI</name>
<proteinExistence type="predicted"/>
<accession>A0AAD9KXF9</accession>